<accession>A0AA38CNH6</accession>
<comment type="caution">
    <text evidence="2">The sequence shown here is derived from an EMBL/GenBank/DDBJ whole genome shotgun (WGS) entry which is preliminary data.</text>
</comment>
<keyword evidence="3" id="KW-1185">Reference proteome</keyword>
<gene>
    <name evidence="2" type="ORF">KI387_009465</name>
</gene>
<evidence type="ECO:0000313" key="3">
    <source>
        <dbReference type="Proteomes" id="UP000824469"/>
    </source>
</evidence>
<dbReference type="PANTHER" id="PTHR31808">
    <property type="entry name" value="EXPRESSED PROTEIN"/>
    <property type="match status" value="1"/>
</dbReference>
<dbReference type="InterPro" id="IPR038925">
    <property type="entry name" value="At3g17800-like"/>
</dbReference>
<name>A0AA38CNH6_TAXCH</name>
<organism evidence="2 3">
    <name type="scientific">Taxus chinensis</name>
    <name type="common">Chinese yew</name>
    <name type="synonym">Taxus wallichiana var. chinensis</name>
    <dbReference type="NCBI Taxonomy" id="29808"/>
    <lineage>
        <taxon>Eukaryota</taxon>
        <taxon>Viridiplantae</taxon>
        <taxon>Streptophyta</taxon>
        <taxon>Embryophyta</taxon>
        <taxon>Tracheophyta</taxon>
        <taxon>Spermatophyta</taxon>
        <taxon>Pinopsida</taxon>
        <taxon>Pinidae</taxon>
        <taxon>Conifers II</taxon>
        <taxon>Cupressales</taxon>
        <taxon>Taxaceae</taxon>
        <taxon>Taxus</taxon>
    </lineage>
</organism>
<evidence type="ECO:0000256" key="1">
    <source>
        <dbReference type="SAM" id="MobiDB-lite"/>
    </source>
</evidence>
<proteinExistence type="predicted"/>
<dbReference type="EMBL" id="JAHRHJ020000008">
    <property type="protein sequence ID" value="KAH9305061.1"/>
    <property type="molecule type" value="Genomic_DNA"/>
</dbReference>
<dbReference type="Proteomes" id="UP000824469">
    <property type="component" value="Unassembled WGS sequence"/>
</dbReference>
<dbReference type="PANTHER" id="PTHR31808:SF4">
    <property type="entry name" value="LIGASE, PUTATIVE (DUF760)-RELATED"/>
    <property type="match status" value="1"/>
</dbReference>
<protein>
    <submittedName>
        <fullName evidence="2">Uncharacterized protein</fullName>
    </submittedName>
</protein>
<feature type="region of interest" description="Disordered" evidence="1">
    <location>
        <begin position="146"/>
        <end position="168"/>
    </location>
</feature>
<evidence type="ECO:0000313" key="2">
    <source>
        <dbReference type="EMBL" id="KAH9305061.1"/>
    </source>
</evidence>
<feature type="non-terminal residue" evidence="2">
    <location>
        <position position="1"/>
    </location>
</feature>
<feature type="compositionally biased region" description="Polar residues" evidence="1">
    <location>
        <begin position="156"/>
        <end position="168"/>
    </location>
</feature>
<reference evidence="2 3" key="1">
    <citation type="journal article" date="2021" name="Nat. Plants">
        <title>The Taxus genome provides insights into paclitaxel biosynthesis.</title>
        <authorList>
            <person name="Xiong X."/>
            <person name="Gou J."/>
            <person name="Liao Q."/>
            <person name="Li Y."/>
            <person name="Zhou Q."/>
            <person name="Bi G."/>
            <person name="Li C."/>
            <person name="Du R."/>
            <person name="Wang X."/>
            <person name="Sun T."/>
            <person name="Guo L."/>
            <person name="Liang H."/>
            <person name="Lu P."/>
            <person name="Wu Y."/>
            <person name="Zhang Z."/>
            <person name="Ro D.K."/>
            <person name="Shang Y."/>
            <person name="Huang S."/>
            <person name="Yan J."/>
        </authorList>
    </citation>
    <scope>NUCLEOTIDE SEQUENCE [LARGE SCALE GENOMIC DNA]</scope>
    <source>
        <strain evidence="2">Ta-2019</strain>
    </source>
</reference>
<dbReference type="AlphaFoldDB" id="A0AA38CNH6"/>
<sequence length="168" mass="17648">MQGVIAVSKTSGISNSASGVIGFGKTSGFSDPASVVIAGCRLSASGSDARLHVSCGLNDPGFRKVSFKVRSSIFFPNNRGKPLPPFGANSRKRNVLARADGNQDKTSGRIAPLELESPTGQFLSQILRSHPHLLPAAIEQQLETLAADRDAASEQEPPSTSGTEIVLY</sequence>